<evidence type="ECO:0008006" key="3">
    <source>
        <dbReference type="Google" id="ProtNLM"/>
    </source>
</evidence>
<protein>
    <recommendedName>
        <fullName evidence="3">Secreted protein</fullName>
    </recommendedName>
</protein>
<evidence type="ECO:0000313" key="1">
    <source>
        <dbReference type="EMBL" id="GIJ27905.1"/>
    </source>
</evidence>
<keyword evidence="2" id="KW-1185">Reference proteome</keyword>
<proteinExistence type="predicted"/>
<accession>A0ABQ4JD74</accession>
<sequence>MRLLHHMLAAVADGLGRASRQVPAPRTVSRWPPVGLRGALIVTVRCRMVSRCFYRLDLSPTADDDRAPPYRALRRGGIPVSAARYERRRPARWPGRVVGLEEANKVGWRQCM</sequence>
<organism evidence="1 2">
    <name type="scientific">Micromonospora qiuiae</name>
    <dbReference type="NCBI Taxonomy" id="502268"/>
    <lineage>
        <taxon>Bacteria</taxon>
        <taxon>Bacillati</taxon>
        <taxon>Actinomycetota</taxon>
        <taxon>Actinomycetes</taxon>
        <taxon>Micromonosporales</taxon>
        <taxon>Micromonosporaceae</taxon>
        <taxon>Micromonospora</taxon>
    </lineage>
</organism>
<gene>
    <name evidence="1" type="ORF">Vqi01_30670</name>
</gene>
<reference evidence="1 2" key="1">
    <citation type="submission" date="2021-01" db="EMBL/GenBank/DDBJ databases">
        <title>Whole genome shotgun sequence of Verrucosispora qiuiae NBRC 106684.</title>
        <authorList>
            <person name="Komaki H."/>
            <person name="Tamura T."/>
        </authorList>
    </citation>
    <scope>NUCLEOTIDE SEQUENCE [LARGE SCALE GENOMIC DNA]</scope>
    <source>
        <strain evidence="1 2">NBRC 106684</strain>
    </source>
</reference>
<evidence type="ECO:0000313" key="2">
    <source>
        <dbReference type="Proteomes" id="UP000653076"/>
    </source>
</evidence>
<dbReference type="Proteomes" id="UP000653076">
    <property type="component" value="Unassembled WGS sequence"/>
</dbReference>
<comment type="caution">
    <text evidence="1">The sequence shown here is derived from an EMBL/GenBank/DDBJ whole genome shotgun (WGS) entry which is preliminary data.</text>
</comment>
<name>A0ABQ4JD74_9ACTN</name>
<dbReference type="EMBL" id="BOPC01000039">
    <property type="protein sequence ID" value="GIJ27905.1"/>
    <property type="molecule type" value="Genomic_DNA"/>
</dbReference>